<dbReference type="SFLD" id="SFLDS00001">
    <property type="entry name" value="Enolase"/>
    <property type="match status" value="1"/>
</dbReference>
<dbReference type="InterPro" id="IPR029017">
    <property type="entry name" value="Enolase-like_N"/>
</dbReference>
<dbReference type="GO" id="GO:0016855">
    <property type="term" value="F:racemase and epimerase activity, acting on amino acids and derivatives"/>
    <property type="evidence" value="ECO:0007669"/>
    <property type="project" value="UniProtKB-UniRule"/>
</dbReference>
<feature type="active site" description="Proton acceptor; specific for (S)-substrate epimerization" evidence="5">
    <location>
        <position position="255"/>
    </location>
</feature>
<dbReference type="SMART" id="SM00922">
    <property type="entry name" value="MR_MLE"/>
    <property type="match status" value="1"/>
</dbReference>
<dbReference type="SUPFAM" id="SSF54826">
    <property type="entry name" value="Enolase N-terminal domain-like"/>
    <property type="match status" value="1"/>
</dbReference>
<organism evidence="9">
    <name type="scientific">Rhodopseudomonas palustris (strain BisA53)</name>
    <dbReference type="NCBI Taxonomy" id="316055"/>
    <lineage>
        <taxon>Bacteria</taxon>
        <taxon>Pseudomonadati</taxon>
        <taxon>Pseudomonadota</taxon>
        <taxon>Alphaproteobacteria</taxon>
        <taxon>Hyphomicrobiales</taxon>
        <taxon>Nitrobacteraceae</taxon>
        <taxon>Rhodopseudomonas</taxon>
    </lineage>
</organism>
<dbReference type="PANTHER" id="PTHR48080">
    <property type="entry name" value="D-GALACTONATE DEHYDRATASE-RELATED"/>
    <property type="match status" value="1"/>
</dbReference>
<dbReference type="PANTHER" id="PTHR48080:SF3">
    <property type="entry name" value="ENOLASE SUPERFAMILY MEMBER DDB_G0284701"/>
    <property type="match status" value="1"/>
</dbReference>
<accession>Q07RL4</accession>
<dbReference type="eggNOG" id="COG4948">
    <property type="taxonomic scope" value="Bacteria"/>
</dbReference>
<sequence length="336" mass="35198">MTSQGAISQDLPRLAARIERWPIAGAFSISRGSKTEAVVVVAEISRRGIVGRGECVPYARYGETPEATLAAIEAFAGPISDGLDRDALRQAMRPGAARNALDCALLDFEAKASGRRIWELLDRAAPRACTTAYTISLGTPEVMAAAAAKASGRPLLKIKLGSDDDAARIAAVRRVAPESELIVDANEGWTAQNLERNLAACAAAGVTLIEQPLPAGQDQALAAIRRPIAVCADESVHDLASLEGLRGRYDAINIKLDKAGGLTEAMAMAAAAQQLGLDIMVGCMVATSLAMAPALLLAPQARYVDLDGPLLLAADRDDGLRYDGSTVYPPTAALWG</sequence>
<protein>
    <recommendedName>
        <fullName evidence="7">Dipeptide epimerase</fullName>
        <ecNumber evidence="7">5.1.1.-</ecNumber>
    </recommendedName>
</protein>
<dbReference type="Gene3D" id="3.30.390.10">
    <property type="entry name" value="Enolase-like, N-terminal domain"/>
    <property type="match status" value="1"/>
</dbReference>
<dbReference type="STRING" id="316055.RPE_1470"/>
<dbReference type="InterPro" id="IPR013341">
    <property type="entry name" value="Mandelate_racemase_N_dom"/>
</dbReference>
<feature type="domain" description="Mandelate racemase/muconate lactonizing enzyme C-terminal" evidence="8">
    <location>
        <begin position="140"/>
        <end position="231"/>
    </location>
</feature>
<dbReference type="InterPro" id="IPR029065">
    <property type="entry name" value="Enolase_C-like"/>
</dbReference>
<evidence type="ECO:0000256" key="5">
    <source>
        <dbReference type="PIRSR" id="PIRSR634603-1"/>
    </source>
</evidence>
<comment type="cofactor">
    <cofactor evidence="6 7">
        <name>Mg(2+)</name>
        <dbReference type="ChEBI" id="CHEBI:18420"/>
    </cofactor>
    <text evidence="6 7">Binds 1 Mg(2+) ion per subunit.</text>
</comment>
<dbReference type="KEGG" id="rpe:RPE_1470"/>
<dbReference type="SUPFAM" id="SSF51604">
    <property type="entry name" value="Enolase C-terminal domain-like"/>
    <property type="match status" value="1"/>
</dbReference>
<keyword evidence="3 6" id="KW-0460">Magnesium</keyword>
<dbReference type="InterPro" id="IPR036849">
    <property type="entry name" value="Enolase-like_C_sf"/>
</dbReference>
<feature type="active site" description="Proton acceptor; specific for (R)-substrate epimerization" evidence="5">
    <location>
        <position position="159"/>
    </location>
</feature>
<dbReference type="GO" id="GO:0046872">
    <property type="term" value="F:metal ion binding"/>
    <property type="evidence" value="ECO:0007669"/>
    <property type="project" value="UniProtKB-KW"/>
</dbReference>
<comment type="similarity">
    <text evidence="1 7">Belongs to the mandelate racemase/muconate lactonizing enzyme family.</text>
</comment>
<dbReference type="NCBIfam" id="NF042940">
    <property type="entry name" value="racemase_DgcA"/>
    <property type="match status" value="1"/>
</dbReference>
<evidence type="ECO:0000313" key="9">
    <source>
        <dbReference type="EMBL" id="ABJ05420.1"/>
    </source>
</evidence>
<dbReference type="SFLD" id="SFLDF00010">
    <property type="entry name" value="dipeptide_epimerase"/>
    <property type="match status" value="1"/>
</dbReference>
<reference evidence="9" key="1">
    <citation type="submission" date="2006-09" db="EMBL/GenBank/DDBJ databases">
        <title>Complete sequence of Rhodopseudomonas palustris BisA53.</title>
        <authorList>
            <consortium name="US DOE Joint Genome Institute"/>
            <person name="Copeland A."/>
            <person name="Lucas S."/>
            <person name="Lapidus A."/>
            <person name="Barry K."/>
            <person name="Detter J.C."/>
            <person name="Glavina del Rio T."/>
            <person name="Hammon N."/>
            <person name="Israni S."/>
            <person name="Dalin E."/>
            <person name="Tice H."/>
            <person name="Pitluck S."/>
            <person name="Chain P."/>
            <person name="Malfatti S."/>
            <person name="Shin M."/>
            <person name="Vergez L."/>
            <person name="Schmutz J."/>
            <person name="Larimer F."/>
            <person name="Land M."/>
            <person name="Hauser L."/>
            <person name="Pelletier D.A."/>
            <person name="Kyrpides N."/>
            <person name="Kim E."/>
            <person name="Harwood C.S."/>
            <person name="Oda Y."/>
            <person name="Richardson P."/>
        </authorList>
    </citation>
    <scope>NUCLEOTIDE SEQUENCE [LARGE SCALE GENOMIC DNA]</scope>
    <source>
        <strain evidence="9">BisA53</strain>
    </source>
</reference>
<dbReference type="AlphaFoldDB" id="Q07RL4"/>
<dbReference type="EC" id="5.1.1.-" evidence="7"/>
<keyword evidence="4 7" id="KW-0413">Isomerase</keyword>
<evidence type="ECO:0000256" key="7">
    <source>
        <dbReference type="RuleBase" id="RU366006"/>
    </source>
</evidence>
<dbReference type="Gene3D" id="3.20.20.120">
    <property type="entry name" value="Enolase-like C-terminal domain"/>
    <property type="match status" value="1"/>
</dbReference>
<evidence type="ECO:0000256" key="4">
    <source>
        <dbReference type="ARBA" id="ARBA00023235"/>
    </source>
</evidence>
<dbReference type="InterPro" id="IPR013342">
    <property type="entry name" value="Mandelate_racemase_C"/>
</dbReference>
<feature type="binding site" evidence="6">
    <location>
        <position position="210"/>
    </location>
    <ligand>
        <name>Mg(2+)</name>
        <dbReference type="ChEBI" id="CHEBI:18420"/>
    </ligand>
</feature>
<feature type="binding site" evidence="6">
    <location>
        <position position="233"/>
    </location>
    <ligand>
        <name>Mg(2+)</name>
        <dbReference type="ChEBI" id="CHEBI:18420"/>
    </ligand>
</feature>
<dbReference type="EMBL" id="CP000463">
    <property type="protein sequence ID" value="ABJ05420.1"/>
    <property type="molecule type" value="Genomic_DNA"/>
</dbReference>
<evidence type="ECO:0000256" key="1">
    <source>
        <dbReference type="ARBA" id="ARBA00008031"/>
    </source>
</evidence>
<evidence type="ECO:0000256" key="6">
    <source>
        <dbReference type="PIRSR" id="PIRSR634603-3"/>
    </source>
</evidence>
<proteinExistence type="inferred from homology"/>
<dbReference type="Pfam" id="PF02746">
    <property type="entry name" value="MR_MLE_N"/>
    <property type="match status" value="1"/>
</dbReference>
<keyword evidence="2 6" id="KW-0479">Metal-binding</keyword>
<feature type="binding site" evidence="6">
    <location>
        <position position="184"/>
    </location>
    <ligand>
        <name>Mg(2+)</name>
        <dbReference type="ChEBI" id="CHEBI:18420"/>
    </ligand>
</feature>
<dbReference type="HOGENOM" id="CLU_030273_4_3_5"/>
<dbReference type="CDD" id="cd03319">
    <property type="entry name" value="L-Ala-DL-Glu_epimerase"/>
    <property type="match status" value="1"/>
</dbReference>
<evidence type="ECO:0000259" key="8">
    <source>
        <dbReference type="SMART" id="SM00922"/>
    </source>
</evidence>
<dbReference type="Pfam" id="PF13378">
    <property type="entry name" value="MR_MLE_C"/>
    <property type="match status" value="1"/>
</dbReference>
<gene>
    <name evidence="9" type="ordered locus">RPE_1470</name>
</gene>
<dbReference type="InterPro" id="IPR034603">
    <property type="entry name" value="Dipeptide_epimerase"/>
</dbReference>
<dbReference type="OrthoDB" id="9782675at2"/>
<evidence type="ECO:0000256" key="3">
    <source>
        <dbReference type="ARBA" id="ARBA00022842"/>
    </source>
</evidence>
<evidence type="ECO:0000256" key="2">
    <source>
        <dbReference type="ARBA" id="ARBA00022723"/>
    </source>
</evidence>
<dbReference type="SFLD" id="SFLDG00180">
    <property type="entry name" value="muconate_cycloisomerase"/>
    <property type="match status" value="1"/>
</dbReference>
<name>Q07RL4_RHOP5</name>
<dbReference type="InterPro" id="IPR034593">
    <property type="entry name" value="DgoD-like"/>
</dbReference>